<evidence type="ECO:0000256" key="5">
    <source>
        <dbReference type="PIRNR" id="PIRNR038940"/>
    </source>
</evidence>
<comment type="function">
    <text evidence="5">Catalyzes the cleavage of L-allo-threonine and L-threonine to glycine and acetaldehyde.</text>
</comment>
<evidence type="ECO:0000256" key="3">
    <source>
        <dbReference type="ARBA" id="ARBA00011881"/>
    </source>
</evidence>
<dbReference type="PANTHER" id="PTHR48097">
    <property type="entry name" value="L-THREONINE ALDOLASE-RELATED"/>
    <property type="match status" value="1"/>
</dbReference>
<evidence type="ECO:0000256" key="4">
    <source>
        <dbReference type="ARBA" id="ARBA00022898"/>
    </source>
</evidence>
<dbReference type="InterPro" id="IPR015424">
    <property type="entry name" value="PyrdxlP-dep_Trfase"/>
</dbReference>
<keyword evidence="8" id="KW-1185">Reference proteome</keyword>
<organism evidence="7 8">
    <name type="scientific">Algicella marina</name>
    <dbReference type="NCBI Taxonomy" id="2683284"/>
    <lineage>
        <taxon>Bacteria</taxon>
        <taxon>Pseudomonadati</taxon>
        <taxon>Pseudomonadota</taxon>
        <taxon>Alphaproteobacteria</taxon>
        <taxon>Rhodobacterales</taxon>
        <taxon>Paracoccaceae</taxon>
        <taxon>Algicella</taxon>
    </lineage>
</organism>
<dbReference type="EMBL" id="CP046620">
    <property type="protein sequence ID" value="QHQ36207.1"/>
    <property type="molecule type" value="Genomic_DNA"/>
</dbReference>
<dbReference type="Pfam" id="PF01212">
    <property type="entry name" value="Beta_elim_lyase"/>
    <property type="match status" value="1"/>
</dbReference>
<keyword evidence="4 5" id="KW-0663">Pyridoxal phosphate</keyword>
<dbReference type="Gene3D" id="3.90.1150.10">
    <property type="entry name" value="Aspartate Aminotransferase, domain 1"/>
    <property type="match status" value="1"/>
</dbReference>
<dbReference type="EC" id="4.1.2.48" evidence="5"/>
<keyword evidence="5" id="KW-0456">Lyase</keyword>
<dbReference type="InterPro" id="IPR026273">
    <property type="entry name" value="Low_specificity_L-TA_bact"/>
</dbReference>
<name>A0A6P1T2H8_9RHOB</name>
<dbReference type="GO" id="GO:0004793">
    <property type="term" value="F:threonine aldolase activity"/>
    <property type="evidence" value="ECO:0007669"/>
    <property type="project" value="UniProtKB-UniRule"/>
</dbReference>
<comment type="catalytic activity">
    <reaction evidence="5">
        <text>L-threonine = acetaldehyde + glycine</text>
        <dbReference type="Rhea" id="RHEA:19625"/>
        <dbReference type="ChEBI" id="CHEBI:15343"/>
        <dbReference type="ChEBI" id="CHEBI:57305"/>
        <dbReference type="ChEBI" id="CHEBI:57926"/>
        <dbReference type="EC" id="4.1.2.48"/>
    </reaction>
</comment>
<dbReference type="AlphaFoldDB" id="A0A6P1T2H8"/>
<dbReference type="RefSeq" id="WP_161862756.1">
    <property type="nucleotide sequence ID" value="NZ_CP046620.1"/>
</dbReference>
<dbReference type="PANTHER" id="PTHR48097:SF5">
    <property type="entry name" value="LOW SPECIFICITY L-THREONINE ALDOLASE"/>
    <property type="match status" value="1"/>
</dbReference>
<dbReference type="GO" id="GO:0006567">
    <property type="term" value="P:L-threonine catabolic process"/>
    <property type="evidence" value="ECO:0007669"/>
    <property type="project" value="UniProtKB-UniRule"/>
</dbReference>
<proteinExistence type="inferred from homology"/>
<dbReference type="InterPro" id="IPR015421">
    <property type="entry name" value="PyrdxlP-dep_Trfase_major"/>
</dbReference>
<evidence type="ECO:0000313" key="7">
    <source>
        <dbReference type="EMBL" id="QHQ36207.1"/>
    </source>
</evidence>
<dbReference type="PIRSF" id="PIRSF038940">
    <property type="entry name" value="Low_specificity_LTA"/>
    <property type="match status" value="1"/>
</dbReference>
<gene>
    <name evidence="7" type="ORF">GO499_14035</name>
</gene>
<feature type="domain" description="Aromatic amino acid beta-eliminating lyase/threonine aldolase" evidence="6">
    <location>
        <begin position="3"/>
        <end position="289"/>
    </location>
</feature>
<dbReference type="SUPFAM" id="SSF53383">
    <property type="entry name" value="PLP-dependent transferases"/>
    <property type="match status" value="1"/>
</dbReference>
<evidence type="ECO:0000259" key="6">
    <source>
        <dbReference type="Pfam" id="PF01212"/>
    </source>
</evidence>
<dbReference type="Gene3D" id="3.40.640.10">
    <property type="entry name" value="Type I PLP-dependent aspartate aminotransferase-like (Major domain)"/>
    <property type="match status" value="1"/>
</dbReference>
<accession>A0A6P1T2H8</accession>
<evidence type="ECO:0000313" key="8">
    <source>
        <dbReference type="Proteomes" id="UP000464495"/>
    </source>
</evidence>
<dbReference type="KEGG" id="amaq:GO499_14035"/>
<comment type="cofactor">
    <cofactor evidence="1 5">
        <name>pyridoxal 5'-phosphate</name>
        <dbReference type="ChEBI" id="CHEBI:597326"/>
    </cofactor>
</comment>
<reference evidence="7 8" key="1">
    <citation type="submission" date="2019-12" db="EMBL/GenBank/DDBJ databases">
        <title>Complete genome sequence of Algicella marina strain 9Alg 56(T) isolated from the red alga Tichocarpus crinitus.</title>
        <authorList>
            <person name="Kim S.-G."/>
            <person name="Nedashkovskaya O.I."/>
        </authorList>
    </citation>
    <scope>NUCLEOTIDE SEQUENCE [LARGE SCALE GENOMIC DNA]</scope>
    <source>
        <strain evidence="7 8">9Alg 56</strain>
    </source>
</reference>
<dbReference type="InterPro" id="IPR015422">
    <property type="entry name" value="PyrdxlP-dep_Trfase_small"/>
</dbReference>
<comment type="similarity">
    <text evidence="2 5">Belongs to the threonine aldolase family.</text>
</comment>
<evidence type="ECO:0000256" key="2">
    <source>
        <dbReference type="ARBA" id="ARBA00006966"/>
    </source>
</evidence>
<evidence type="ECO:0000256" key="1">
    <source>
        <dbReference type="ARBA" id="ARBA00001933"/>
    </source>
</evidence>
<sequence>MWFTSDNAAPAHPSVLEALTQANAGYSASYGADPIMEDVTARIREIFEAPDAAVYLVATGTAANALALACLCPPWATVYCHRNAHVEEDECAAPEFYTGGAKLTLLDGPDAKIDPASFEAALGFTARAGVHNVQKGALSITNITEAGTLYSLSEMKALTDLAHEHNCPTHLDGARFTNALVALGCTPAELTWKAGIDAVSFGGTKNGLMGVEAIILFDPARAWELELRRKRGAHLFSKHRYLSAQMQAYLKDDLWLRLARQANDRAAQLSRGLMQTPNARLLHPTDGNGVFAGFPREAHKAAQEAGAKYYFWPFNQSLDGPGDEILSARLMCSWSTTAEEVDEFVSLVKSAS</sequence>
<comment type="subunit">
    <text evidence="3">Homotetramer.</text>
</comment>
<dbReference type="InterPro" id="IPR001597">
    <property type="entry name" value="ArAA_b-elim_lyase/Thr_aldolase"/>
</dbReference>
<dbReference type="Proteomes" id="UP000464495">
    <property type="component" value="Chromosome"/>
</dbReference>
<protein>
    <recommendedName>
        <fullName evidence="5">L-threonine aldolase</fullName>
        <ecNumber evidence="5">4.1.2.48</ecNumber>
    </recommendedName>
</protein>
<comment type="catalytic activity">
    <reaction evidence="5">
        <text>L-allo-threonine = acetaldehyde + glycine</text>
        <dbReference type="Rhea" id="RHEA:26209"/>
        <dbReference type="ChEBI" id="CHEBI:15343"/>
        <dbReference type="ChEBI" id="CHEBI:57305"/>
        <dbReference type="ChEBI" id="CHEBI:58585"/>
        <dbReference type="EC" id="4.1.2.48"/>
    </reaction>
</comment>